<evidence type="ECO:0008006" key="5">
    <source>
        <dbReference type="Google" id="ProtNLM"/>
    </source>
</evidence>
<dbReference type="Pfam" id="PF00534">
    <property type="entry name" value="Glycos_transf_1"/>
    <property type="match status" value="1"/>
</dbReference>
<reference evidence="3 4" key="1">
    <citation type="journal article" date="2016" name="Nat. Commun.">
        <title>Thousands of microbial genomes shed light on interconnected biogeochemical processes in an aquifer system.</title>
        <authorList>
            <person name="Anantharaman K."/>
            <person name="Brown C.T."/>
            <person name="Hug L.A."/>
            <person name="Sharon I."/>
            <person name="Castelle C.J."/>
            <person name="Probst A.J."/>
            <person name="Thomas B.C."/>
            <person name="Singh A."/>
            <person name="Wilkins M.J."/>
            <person name="Karaoz U."/>
            <person name="Brodie E.L."/>
            <person name="Williams K.H."/>
            <person name="Hubbard S.S."/>
            <person name="Banfield J.F."/>
        </authorList>
    </citation>
    <scope>NUCLEOTIDE SEQUENCE [LARGE SCALE GENOMIC DNA]</scope>
</reference>
<dbReference type="InterPro" id="IPR028098">
    <property type="entry name" value="Glyco_trans_4-like_N"/>
</dbReference>
<sequence>MKKVIVLTHEYYPYRGGIGMYCYNLFRHLPPERYKVITDQPMLEDTTSQVASLRLLSRLVRPRWRRGVRVLSRFIQEFRGELIFTPHILPLGIVANRLFQTKGIPYVISLHGLDIGLALQSKRALTIDILRSAKHIVVNSDATGRLVHALEIPTPLTTITPSLDAARLSVNGKTRAALDEHYRGNTVLLSVGRLVRRKGFELVIRALPDLLKRSPALRYCIVGSGPEEARLRSIIHELHLEKNVDIRTDVTDSELGAYYDRADLFVLPTFKIGSDVEGFGIVFLEAASFGLPIIAGDSFGEREALGSDENAILLSEVTHDAVRDAIQSLLADPRRAATLGENARRRLQTVPTWEQQAKKIESVCS</sequence>
<dbReference type="AlphaFoldDB" id="A0A1G2BVK0"/>
<dbReference type="EMBL" id="MHKN01000004">
    <property type="protein sequence ID" value="OGY92976.1"/>
    <property type="molecule type" value="Genomic_DNA"/>
</dbReference>
<dbReference type="Pfam" id="PF13439">
    <property type="entry name" value="Glyco_transf_4"/>
    <property type="match status" value="1"/>
</dbReference>
<dbReference type="SUPFAM" id="SSF53756">
    <property type="entry name" value="UDP-Glycosyltransferase/glycogen phosphorylase"/>
    <property type="match status" value="1"/>
</dbReference>
<proteinExistence type="predicted"/>
<organism evidence="3 4">
    <name type="scientific">Candidatus Komeilibacteria bacterium RIFCSPLOWO2_01_FULL_53_11</name>
    <dbReference type="NCBI Taxonomy" id="1798552"/>
    <lineage>
        <taxon>Bacteria</taxon>
        <taxon>Candidatus Komeiliibacteriota</taxon>
    </lineage>
</organism>
<dbReference type="Gene3D" id="3.40.50.2000">
    <property type="entry name" value="Glycogen Phosphorylase B"/>
    <property type="match status" value="2"/>
</dbReference>
<dbReference type="CDD" id="cd03801">
    <property type="entry name" value="GT4_PimA-like"/>
    <property type="match status" value="1"/>
</dbReference>
<gene>
    <name evidence="3" type="ORF">A3B31_00365</name>
</gene>
<dbReference type="Proteomes" id="UP000177349">
    <property type="component" value="Unassembled WGS sequence"/>
</dbReference>
<accession>A0A1G2BVK0</accession>
<feature type="domain" description="Glycosyl transferase family 1" evidence="1">
    <location>
        <begin position="184"/>
        <end position="346"/>
    </location>
</feature>
<dbReference type="InterPro" id="IPR001296">
    <property type="entry name" value="Glyco_trans_1"/>
</dbReference>
<comment type="caution">
    <text evidence="3">The sequence shown here is derived from an EMBL/GenBank/DDBJ whole genome shotgun (WGS) entry which is preliminary data.</text>
</comment>
<evidence type="ECO:0000313" key="3">
    <source>
        <dbReference type="EMBL" id="OGY92976.1"/>
    </source>
</evidence>
<dbReference type="InterPro" id="IPR050194">
    <property type="entry name" value="Glycosyltransferase_grp1"/>
</dbReference>
<evidence type="ECO:0000259" key="1">
    <source>
        <dbReference type="Pfam" id="PF00534"/>
    </source>
</evidence>
<evidence type="ECO:0000313" key="4">
    <source>
        <dbReference type="Proteomes" id="UP000177349"/>
    </source>
</evidence>
<name>A0A1G2BVK0_9BACT</name>
<dbReference type="PANTHER" id="PTHR45947:SF3">
    <property type="entry name" value="SULFOQUINOVOSYL TRANSFERASE SQD2"/>
    <property type="match status" value="1"/>
</dbReference>
<dbReference type="GO" id="GO:0016758">
    <property type="term" value="F:hexosyltransferase activity"/>
    <property type="evidence" value="ECO:0007669"/>
    <property type="project" value="TreeGrafter"/>
</dbReference>
<dbReference type="PANTHER" id="PTHR45947">
    <property type="entry name" value="SULFOQUINOVOSYL TRANSFERASE SQD2"/>
    <property type="match status" value="1"/>
</dbReference>
<feature type="domain" description="Glycosyltransferase subfamily 4-like N-terminal" evidence="2">
    <location>
        <begin position="16"/>
        <end position="166"/>
    </location>
</feature>
<protein>
    <recommendedName>
        <fullName evidence="5">Glycosyltransferase subfamily 4-like N-terminal domain-containing protein</fullName>
    </recommendedName>
</protein>
<evidence type="ECO:0000259" key="2">
    <source>
        <dbReference type="Pfam" id="PF13439"/>
    </source>
</evidence>